<protein>
    <recommendedName>
        <fullName evidence="3">Transmembrane protein</fullName>
    </recommendedName>
</protein>
<feature type="transmembrane region" description="Helical" evidence="1">
    <location>
        <begin position="42"/>
        <end position="67"/>
    </location>
</feature>
<accession>A0A2U7UC35</accession>
<evidence type="ECO:0000256" key="1">
    <source>
        <dbReference type="SAM" id="Phobius"/>
    </source>
</evidence>
<evidence type="ECO:0000313" key="2">
    <source>
        <dbReference type="EMBL" id="AVK76004.1"/>
    </source>
</evidence>
<keyword evidence="1" id="KW-0472">Membrane</keyword>
<feature type="transmembrane region" description="Helical" evidence="1">
    <location>
        <begin position="164"/>
        <end position="182"/>
    </location>
</feature>
<sequence length="184" mass="19536">MSTLIRRHDRGIDAASLVDEAEVDESRQQQQLPNSEQRGPTAISWLTAALAAHALLALTMGAVALIAPENLLIYADAAQASACARCAMAFDLARAFGVVNLFMGHLAARFLVAARCGRDYTTPQSVAHGRALLVPMALSMLFSLALRVHFIAGGHFSSAEWVSLVVSALLACAYVAASRLALFV</sequence>
<evidence type="ECO:0008006" key="3">
    <source>
        <dbReference type="Google" id="ProtNLM"/>
    </source>
</evidence>
<keyword evidence="1" id="KW-1133">Transmembrane helix</keyword>
<gene>
    <name evidence="2" type="ORF">pneo_cds_397</name>
</gene>
<feature type="transmembrane region" description="Helical" evidence="1">
    <location>
        <begin position="132"/>
        <end position="152"/>
    </location>
</feature>
<dbReference type="KEGG" id="vg:36842717"/>
<dbReference type="GeneID" id="36842717"/>
<feature type="transmembrane region" description="Helical" evidence="1">
    <location>
        <begin position="95"/>
        <end position="112"/>
    </location>
</feature>
<organism evidence="2">
    <name type="scientific">Pandoravirus neocaledonia</name>
    <dbReference type="NCBI Taxonomy" id="2107708"/>
    <lineage>
        <taxon>Viruses</taxon>
        <taxon>Pandoravirus</taxon>
    </lineage>
</organism>
<proteinExistence type="predicted"/>
<dbReference type="RefSeq" id="YP_009482007.1">
    <property type="nucleotide sequence ID" value="NC_037666.1"/>
</dbReference>
<name>A0A2U7UC35_9VIRU</name>
<dbReference type="Proteomes" id="UP000249287">
    <property type="component" value="Segment"/>
</dbReference>
<reference evidence="2" key="1">
    <citation type="journal article" date="2018" name="Nat. Commun.">
        <title>Diversity and evolution of the emerging Pandoraviridae family.</title>
        <authorList>
            <person name="Legendre M."/>
            <person name="Fabre E."/>
            <person name="Poirot O."/>
            <person name="Jeudy S."/>
            <person name="Lartigue A."/>
            <person name="Alempic J.M."/>
            <person name="Beucher L."/>
            <person name="Philippe N."/>
            <person name="Bertaux L."/>
            <person name="Christo-Foroux E."/>
            <person name="Labadie K."/>
            <person name="Coute Y."/>
            <person name="Abergel C."/>
            <person name="Claverie J.M."/>
        </authorList>
    </citation>
    <scope>NUCLEOTIDE SEQUENCE [LARGE SCALE GENOMIC DNA]</scope>
    <source>
        <strain evidence="2">Neocaledonia</strain>
    </source>
</reference>
<dbReference type="EMBL" id="MG011690">
    <property type="protein sequence ID" value="AVK76004.1"/>
    <property type="molecule type" value="Genomic_DNA"/>
</dbReference>
<keyword evidence="1" id="KW-0812">Transmembrane</keyword>